<accession>A0A7W8MFJ6</accession>
<dbReference type="Pfam" id="PF11288">
    <property type="entry name" value="DUF3089"/>
    <property type="match status" value="1"/>
</dbReference>
<dbReference type="AlphaFoldDB" id="A0A7W8MFJ6"/>
<dbReference type="InterPro" id="IPR029058">
    <property type="entry name" value="AB_hydrolase_fold"/>
</dbReference>
<protein>
    <recommendedName>
        <fullName evidence="3">DUF3089 domain-containing protein</fullName>
    </recommendedName>
</protein>
<evidence type="ECO:0000313" key="1">
    <source>
        <dbReference type="EMBL" id="MBB5290955.1"/>
    </source>
</evidence>
<dbReference type="InterPro" id="IPR021440">
    <property type="entry name" value="DUF3089"/>
</dbReference>
<sequence length="369" mass="40338">MKGPRLTTRQWFGWTGFALVFLLTAAVAVWRGDILRAGLDPQAPFQTYDPPAAPDYAEPEAWALRDARAPDAGPAAVFFVHSTTFDGGQDWNGPIGDPKADAWLERVVLPNYAGPFARLGAVSAPRYRQGSLYTRLTLRDDAREARAFAWRDVASAFETWIARHPDGPIVLAGVEQGGELVERLLRERVATDPALRERLVAAYLMDVVTPAGGLSPQIPACTQRNQAGCVVGFSPVGEGNDGAARRRLRRALVWDARGRLVELGDRAPLCVNPVTGSTSTAPVEARLNRGATNATGLEWGARPALLAREIATQCRDGLLRHTEPEMESFRQTGGWADRRKSRPYNLFYGDIEADAEARLAVWQAVRSPS</sequence>
<evidence type="ECO:0000313" key="2">
    <source>
        <dbReference type="Proteomes" id="UP000566663"/>
    </source>
</evidence>
<comment type="caution">
    <text evidence="1">The sequence shown here is derived from an EMBL/GenBank/DDBJ whole genome shotgun (WGS) entry which is preliminary data.</text>
</comment>
<dbReference type="SUPFAM" id="SSF53474">
    <property type="entry name" value="alpha/beta-Hydrolases"/>
    <property type="match status" value="1"/>
</dbReference>
<dbReference type="Proteomes" id="UP000566663">
    <property type="component" value="Unassembled WGS sequence"/>
</dbReference>
<gene>
    <name evidence="1" type="ORF">HNQ67_000451</name>
</gene>
<dbReference type="RefSeq" id="WP_183251910.1">
    <property type="nucleotide sequence ID" value="NZ_BAAAFF010000004.1"/>
</dbReference>
<keyword evidence="2" id="KW-1185">Reference proteome</keyword>
<organism evidence="1 2">
    <name type="scientific">Brevundimonas basaltis</name>
    <dbReference type="NCBI Taxonomy" id="472166"/>
    <lineage>
        <taxon>Bacteria</taxon>
        <taxon>Pseudomonadati</taxon>
        <taxon>Pseudomonadota</taxon>
        <taxon>Alphaproteobacteria</taxon>
        <taxon>Caulobacterales</taxon>
        <taxon>Caulobacteraceae</taxon>
        <taxon>Brevundimonas</taxon>
    </lineage>
</organism>
<reference evidence="1 2" key="1">
    <citation type="submission" date="2020-08" db="EMBL/GenBank/DDBJ databases">
        <title>Genomic Encyclopedia of Type Strains, Phase IV (KMG-IV): sequencing the most valuable type-strain genomes for metagenomic binning, comparative biology and taxonomic classification.</title>
        <authorList>
            <person name="Goeker M."/>
        </authorList>
    </citation>
    <scope>NUCLEOTIDE SEQUENCE [LARGE SCALE GENOMIC DNA]</scope>
    <source>
        <strain evidence="1 2">DSM 25335</strain>
    </source>
</reference>
<dbReference type="EMBL" id="JACHFZ010000001">
    <property type="protein sequence ID" value="MBB5290955.1"/>
    <property type="molecule type" value="Genomic_DNA"/>
</dbReference>
<proteinExistence type="predicted"/>
<evidence type="ECO:0008006" key="3">
    <source>
        <dbReference type="Google" id="ProtNLM"/>
    </source>
</evidence>
<name>A0A7W8MFJ6_9CAUL</name>